<dbReference type="Pfam" id="PF00171">
    <property type="entry name" value="Aldedh"/>
    <property type="match status" value="1"/>
</dbReference>
<gene>
    <name evidence="3" type="ORF">BU204_12645</name>
</gene>
<dbReference type="InterPro" id="IPR016162">
    <property type="entry name" value="Ald_DH_N"/>
</dbReference>
<dbReference type="AlphaFoldDB" id="A0A1Q8CS82"/>
<evidence type="ECO:0000256" key="1">
    <source>
        <dbReference type="ARBA" id="ARBA00023002"/>
    </source>
</evidence>
<dbReference type="InterPro" id="IPR016163">
    <property type="entry name" value="Ald_DH_C"/>
</dbReference>
<evidence type="ECO:0000259" key="2">
    <source>
        <dbReference type="Pfam" id="PF00171"/>
    </source>
</evidence>
<keyword evidence="4" id="KW-1185">Reference proteome</keyword>
<dbReference type="InterPro" id="IPR015590">
    <property type="entry name" value="Aldehyde_DH_dom"/>
</dbReference>
<accession>A0A1Q8CS82</accession>
<dbReference type="Gene3D" id="3.40.605.10">
    <property type="entry name" value="Aldehyde Dehydrogenase, Chain A, domain 1"/>
    <property type="match status" value="1"/>
</dbReference>
<dbReference type="SUPFAM" id="SSF53720">
    <property type="entry name" value="ALDH-like"/>
    <property type="match status" value="1"/>
</dbReference>
<organism evidence="3 4">
    <name type="scientific">Actinophytocola xanthii</name>
    <dbReference type="NCBI Taxonomy" id="1912961"/>
    <lineage>
        <taxon>Bacteria</taxon>
        <taxon>Bacillati</taxon>
        <taxon>Actinomycetota</taxon>
        <taxon>Actinomycetes</taxon>
        <taxon>Pseudonocardiales</taxon>
        <taxon>Pseudonocardiaceae</taxon>
    </lineage>
</organism>
<dbReference type="STRING" id="1912961.BU204_12645"/>
<dbReference type="EMBL" id="MSIE01000019">
    <property type="protein sequence ID" value="OLF17232.1"/>
    <property type="molecule type" value="Genomic_DNA"/>
</dbReference>
<feature type="domain" description="Aldehyde dehydrogenase" evidence="2">
    <location>
        <begin position="10"/>
        <end position="405"/>
    </location>
</feature>
<dbReference type="InterPro" id="IPR016161">
    <property type="entry name" value="Ald_DH/histidinol_DH"/>
</dbReference>
<reference evidence="3 4" key="1">
    <citation type="submission" date="2016-12" db="EMBL/GenBank/DDBJ databases">
        <title>The draft genome sequence of Actinophytocola sp. 11-183.</title>
        <authorList>
            <person name="Wang W."/>
            <person name="Yuan L."/>
        </authorList>
    </citation>
    <scope>NUCLEOTIDE SEQUENCE [LARGE SCALE GENOMIC DNA]</scope>
    <source>
        <strain evidence="3 4">11-183</strain>
    </source>
</reference>
<dbReference type="Gene3D" id="3.40.309.10">
    <property type="entry name" value="Aldehyde Dehydrogenase, Chain A, domain 2"/>
    <property type="match status" value="1"/>
</dbReference>
<dbReference type="Proteomes" id="UP000185596">
    <property type="component" value="Unassembled WGS sequence"/>
</dbReference>
<dbReference type="RefSeq" id="WP_075125831.1">
    <property type="nucleotide sequence ID" value="NZ_MSIE01000019.1"/>
</dbReference>
<dbReference type="PANTHER" id="PTHR11699">
    <property type="entry name" value="ALDEHYDE DEHYDROGENASE-RELATED"/>
    <property type="match status" value="1"/>
</dbReference>
<sequence>MDNPGTDHVVDAALVRARAAQEQAATWPQHRVDDVVAAVGWWCYRADNVRAMSATAHRGTGLGDPEDLFALHRRRVLGTLRDMHGARTVGVLEADPALGLRVLAKPVGVVALVSPATAPCSAVVCTTLQLLKTRNAVVCCPNPAAQDAVAHAVALIRAALVEVGAPPDLVQRVGPSGRPLAEALMSAADLVVVSGGAATVRRAYASGTPAIGAGVGNPTVVVDETADLAAAAERIVTGSTFNNGTSCSSESNVLVAAAVAAEFRAELRERGVHLCDPDETARLRRVLWPDGTRLDRSAIGRPAAALAERAGIEPADPDKTTSLVAVLDQVDPADPLLGEKLSPVFTLVTYQDFDQAVAAVDAITRACGSGHSCGIHTTRADRVAALAERVGVARVMVNQSTGSGNSGSFDNGLPFTSIVASGSWGGCAQSENVTWRHFMNRTTVSHPIPERRPDEETVFGVHWDRHGV</sequence>
<evidence type="ECO:0000313" key="3">
    <source>
        <dbReference type="EMBL" id="OLF17232.1"/>
    </source>
</evidence>
<keyword evidence="1" id="KW-0560">Oxidoreductase</keyword>
<comment type="caution">
    <text evidence="3">The sequence shown here is derived from an EMBL/GenBank/DDBJ whole genome shotgun (WGS) entry which is preliminary data.</text>
</comment>
<proteinExistence type="predicted"/>
<protein>
    <submittedName>
        <fullName evidence="3">Succinate-semialdehyde dehydrogenase</fullName>
    </submittedName>
</protein>
<dbReference type="GO" id="GO:0016620">
    <property type="term" value="F:oxidoreductase activity, acting on the aldehyde or oxo group of donors, NAD or NADP as acceptor"/>
    <property type="evidence" value="ECO:0007669"/>
    <property type="project" value="InterPro"/>
</dbReference>
<evidence type="ECO:0000313" key="4">
    <source>
        <dbReference type="Proteomes" id="UP000185596"/>
    </source>
</evidence>
<name>A0A1Q8CS82_9PSEU</name>